<feature type="transmembrane region" description="Helical" evidence="1">
    <location>
        <begin position="77"/>
        <end position="99"/>
    </location>
</feature>
<evidence type="ECO:0000313" key="2">
    <source>
        <dbReference type="EMBL" id="HHQ80349.1"/>
    </source>
</evidence>
<keyword evidence="1" id="KW-1133">Transmembrane helix</keyword>
<evidence type="ECO:0008006" key="3">
    <source>
        <dbReference type="Google" id="ProtNLM"/>
    </source>
</evidence>
<protein>
    <recommendedName>
        <fullName evidence="3">Energy-coupling factor transporter transmembrane protein EcfT</fullName>
    </recommendedName>
</protein>
<gene>
    <name evidence="2" type="ORF">ENM78_02650</name>
</gene>
<keyword evidence="1" id="KW-0472">Membrane</keyword>
<dbReference type="AlphaFoldDB" id="A0A7J3ZJX5"/>
<feature type="transmembrane region" description="Helical" evidence="1">
    <location>
        <begin position="145"/>
        <end position="165"/>
    </location>
</feature>
<comment type="caution">
    <text evidence="2">The sequence shown here is derived from an EMBL/GenBank/DDBJ whole genome shotgun (WGS) entry which is preliminary data.</text>
</comment>
<feature type="transmembrane region" description="Helical" evidence="1">
    <location>
        <begin position="105"/>
        <end position="124"/>
    </location>
</feature>
<organism evidence="2">
    <name type="scientific">Fervidicoccus fontis</name>
    <dbReference type="NCBI Taxonomy" id="683846"/>
    <lineage>
        <taxon>Archaea</taxon>
        <taxon>Thermoproteota</taxon>
        <taxon>Thermoprotei</taxon>
        <taxon>Fervidicoccales</taxon>
        <taxon>Fervidicoccaceae</taxon>
        <taxon>Fervidicoccus</taxon>
    </lineage>
</organism>
<keyword evidence="1" id="KW-0812">Transmembrane</keyword>
<reference evidence="2" key="1">
    <citation type="journal article" date="2020" name="mSystems">
        <title>Genome- and Community-Level Interaction Insights into Carbon Utilization and Element Cycling Functions of Hydrothermarchaeota in Hydrothermal Sediment.</title>
        <authorList>
            <person name="Zhou Z."/>
            <person name="Liu Y."/>
            <person name="Xu W."/>
            <person name="Pan J."/>
            <person name="Luo Z.H."/>
            <person name="Li M."/>
        </authorList>
    </citation>
    <scope>NUCLEOTIDE SEQUENCE [LARGE SCALE GENOMIC DNA]</scope>
    <source>
        <strain evidence="2">SpSt-1116</strain>
    </source>
</reference>
<feature type="transmembrane region" description="Helical" evidence="1">
    <location>
        <begin position="47"/>
        <end position="65"/>
    </location>
</feature>
<accession>A0A7J3ZJX5</accession>
<name>A0A7J3ZJX5_9CREN</name>
<dbReference type="EMBL" id="DRZC01000033">
    <property type="protein sequence ID" value="HHQ80349.1"/>
    <property type="molecule type" value="Genomic_DNA"/>
</dbReference>
<proteinExistence type="predicted"/>
<sequence length="206" mass="23288">MSRSLNPIASVLFMAWLFASLLYDRNIEVGVATLALAVYTSSIRRLYLVYVWVAIPSLLMVWVLLDFETALMTAYRVLVIVMGTSSALLGVKPLELAWLLSRPPMPPIVGFIVPIILRIADFMLQSVYEVIAAMRGRGVTGRLRLLVRAPIPLVVFAFNTSLYLAETMHFKYPSRSRTWTERPRFKAVDYSIVLGVLVHLIFLILL</sequence>
<evidence type="ECO:0000256" key="1">
    <source>
        <dbReference type="SAM" id="Phobius"/>
    </source>
</evidence>
<feature type="transmembrane region" description="Helical" evidence="1">
    <location>
        <begin position="185"/>
        <end position="205"/>
    </location>
</feature>